<dbReference type="Gene3D" id="6.10.340.10">
    <property type="match status" value="1"/>
</dbReference>
<evidence type="ECO:0000256" key="2">
    <source>
        <dbReference type="ARBA" id="ARBA00022989"/>
    </source>
</evidence>
<name>R4Z502_9ACTN</name>
<dbReference type="CDD" id="cd06225">
    <property type="entry name" value="HAMP"/>
    <property type="match status" value="1"/>
</dbReference>
<keyword evidence="2 4" id="KW-1133">Transmembrane helix</keyword>
<comment type="caution">
    <text evidence="7">The sequence shown here is derived from an EMBL/GenBank/DDBJ whole genome shotgun (WGS) entry which is preliminary data.</text>
</comment>
<keyword evidence="7" id="KW-0548">Nucleotidyltransferase</keyword>
<dbReference type="InterPro" id="IPR003660">
    <property type="entry name" value="HAMP_dom"/>
</dbReference>
<feature type="transmembrane region" description="Helical" evidence="4">
    <location>
        <begin position="252"/>
        <end position="273"/>
    </location>
</feature>
<dbReference type="InterPro" id="IPR029787">
    <property type="entry name" value="Nucleotide_cyclase"/>
</dbReference>
<evidence type="ECO:0000313" key="8">
    <source>
        <dbReference type="Proteomes" id="UP000018291"/>
    </source>
</evidence>
<evidence type="ECO:0000259" key="5">
    <source>
        <dbReference type="PROSITE" id="PS50885"/>
    </source>
</evidence>
<dbReference type="InterPro" id="IPR043128">
    <property type="entry name" value="Rev_trsase/Diguanyl_cyclase"/>
</dbReference>
<dbReference type="PANTHER" id="PTHR45138:SF9">
    <property type="entry name" value="DIGUANYLATE CYCLASE DGCM-RELATED"/>
    <property type="match status" value="1"/>
</dbReference>
<feature type="transmembrane region" description="Helical" evidence="4">
    <location>
        <begin position="73"/>
        <end position="95"/>
    </location>
</feature>
<dbReference type="OrthoDB" id="23692at2"/>
<evidence type="ECO:0000259" key="6">
    <source>
        <dbReference type="PROSITE" id="PS50887"/>
    </source>
</evidence>
<feature type="domain" description="GGDEF" evidence="6">
    <location>
        <begin position="521"/>
        <end position="651"/>
    </location>
</feature>
<feature type="domain" description="HAMP" evidence="5">
    <location>
        <begin position="274"/>
        <end position="326"/>
    </location>
</feature>
<accession>R4Z502</accession>
<dbReference type="GO" id="GO:0016020">
    <property type="term" value="C:membrane"/>
    <property type="evidence" value="ECO:0007669"/>
    <property type="project" value="InterPro"/>
</dbReference>
<dbReference type="PANTHER" id="PTHR45138">
    <property type="entry name" value="REGULATORY COMPONENTS OF SENSORY TRANSDUCTION SYSTEM"/>
    <property type="match status" value="1"/>
</dbReference>
<dbReference type="NCBIfam" id="TIGR00254">
    <property type="entry name" value="GGDEF"/>
    <property type="match status" value="1"/>
</dbReference>
<dbReference type="HOGENOM" id="CLU_412013_0_0_11"/>
<dbReference type="AlphaFoldDB" id="R4Z502"/>
<dbReference type="GO" id="GO:0052621">
    <property type="term" value="F:diguanylate cyclase activity"/>
    <property type="evidence" value="ECO:0007669"/>
    <property type="project" value="UniProtKB-EC"/>
</dbReference>
<dbReference type="eggNOG" id="COG3706">
    <property type="taxonomic scope" value="Bacteria"/>
</dbReference>
<dbReference type="EMBL" id="CANL01000087">
    <property type="protein sequence ID" value="CCM66009.1"/>
    <property type="molecule type" value="Genomic_DNA"/>
</dbReference>
<dbReference type="InterPro" id="IPR000160">
    <property type="entry name" value="GGDEF_dom"/>
</dbReference>
<dbReference type="EC" id="2.7.7.65" evidence="7"/>
<evidence type="ECO:0000256" key="3">
    <source>
        <dbReference type="SAM" id="MobiDB-lite"/>
    </source>
</evidence>
<keyword evidence="7" id="KW-0808">Transferase</keyword>
<protein>
    <submittedName>
        <fullName evidence="7">Putative Diguanylate cyclase</fullName>
        <ecNumber evidence="7">2.7.7.65</ecNumber>
    </submittedName>
</protein>
<feature type="region of interest" description="Disordered" evidence="3">
    <location>
        <begin position="33"/>
        <end position="63"/>
    </location>
</feature>
<dbReference type="STRING" id="1229780.BN381_90080"/>
<dbReference type="SMART" id="SM00304">
    <property type="entry name" value="HAMP"/>
    <property type="match status" value="1"/>
</dbReference>
<evidence type="ECO:0000256" key="4">
    <source>
        <dbReference type="SAM" id="Phobius"/>
    </source>
</evidence>
<keyword evidence="1 4" id="KW-0812">Transmembrane</keyword>
<sequence length="666" mass="70771">MVHKPNSMTRARTEASTPGATFHAEPAVWFVPLPNADPDEVRPPARPTAPGGAGWPLESSPPTNPGDAWHLPLAIRIAGPMLVVVVLAALAAFSAGSRNEHTGQMARHLSLTQGQYQAVSDAEVSVALARSAAVQGLTSGNEADLAETAKQVTGQSDALDKIIARTTALNIDNSLSEPVAGLLASDRSYMDLIQRLVTQAQDDPKTAQGPRNSHLEFFQQRRSAHDQLESDLAGAMPSVTTMLEANRARGGIDFPVIPILLLLAGVALTWRAWRPIIGQLRAVVQTLDWIAQGQFQVRTNLVGNDDFGRLGEAVDRLAEQLGERFSRLSEDARRGTQNRVIAEALEIADSEAAMFAVVEQALGLVAPALPGELLLANPISGELSEVAAGPTAGSPGCPATDQAGCFALRRGHTVVFDSSESMNSCPMLRGRPSGPVSAVCVPMTFNSMGLGVVHVAAPNRLPPDSRTRDQLIDLANQAATHIGTLRTLEVTRQQASTDGLTGLVNRRVVEMQVGQLLSQGVPFVMVLADLDRFKSINDRFGHEVGDRALQSFAAMLVANVRDADVVARLGGEEFLIICPELSVSASMEALERLQLALAKIVGTDDIPLFTASFGVTHSSVGDAFPDIVRIADAGLLMAKQRGRNQAVYATPALAEEVFGGERSTRA</sequence>
<dbReference type="SMART" id="SM00267">
    <property type="entry name" value="GGDEF"/>
    <property type="match status" value="1"/>
</dbReference>
<organism evidence="7 8">
    <name type="scientific">Candidatus Neomicrothrix parvicella RN1</name>
    <dbReference type="NCBI Taxonomy" id="1229780"/>
    <lineage>
        <taxon>Bacteria</taxon>
        <taxon>Bacillati</taxon>
        <taxon>Actinomycetota</taxon>
        <taxon>Acidimicrobiia</taxon>
        <taxon>Acidimicrobiales</taxon>
        <taxon>Microthrixaceae</taxon>
        <taxon>Candidatus Neomicrothrix</taxon>
    </lineage>
</organism>
<keyword evidence="4" id="KW-0472">Membrane</keyword>
<keyword evidence="8" id="KW-1185">Reference proteome</keyword>
<reference evidence="7 8" key="1">
    <citation type="journal article" date="2013" name="ISME J.">
        <title>Metabolic model for the filamentous 'Candidatus Microthrix parvicella' based on genomic and metagenomic analyses.</title>
        <authorList>
            <person name="Jon McIlroy S."/>
            <person name="Kristiansen R."/>
            <person name="Albertsen M."/>
            <person name="Michael Karst S."/>
            <person name="Rossetti S."/>
            <person name="Lund Nielsen J."/>
            <person name="Tandoi V."/>
            <person name="James Seviour R."/>
            <person name="Nielsen P.H."/>
        </authorList>
    </citation>
    <scope>NUCLEOTIDE SEQUENCE [LARGE SCALE GENOMIC DNA]</scope>
    <source>
        <strain evidence="7 8">RN1</strain>
    </source>
</reference>
<dbReference type="PROSITE" id="PS50887">
    <property type="entry name" value="GGDEF"/>
    <property type="match status" value="1"/>
</dbReference>
<dbReference type="GO" id="GO:0007165">
    <property type="term" value="P:signal transduction"/>
    <property type="evidence" value="ECO:0007669"/>
    <property type="project" value="InterPro"/>
</dbReference>
<dbReference type="SUPFAM" id="SSF55781">
    <property type="entry name" value="GAF domain-like"/>
    <property type="match status" value="1"/>
</dbReference>
<proteinExistence type="predicted"/>
<dbReference type="Proteomes" id="UP000018291">
    <property type="component" value="Unassembled WGS sequence"/>
</dbReference>
<gene>
    <name evidence="7" type="ORF">BN381_90080</name>
</gene>
<dbReference type="PROSITE" id="PS50885">
    <property type="entry name" value="HAMP"/>
    <property type="match status" value="1"/>
</dbReference>
<evidence type="ECO:0000256" key="1">
    <source>
        <dbReference type="ARBA" id="ARBA00022692"/>
    </source>
</evidence>
<dbReference type="InterPro" id="IPR050469">
    <property type="entry name" value="Diguanylate_Cyclase"/>
</dbReference>
<dbReference type="Pfam" id="PF00990">
    <property type="entry name" value="GGDEF"/>
    <property type="match status" value="1"/>
</dbReference>
<dbReference type="Gene3D" id="3.30.70.270">
    <property type="match status" value="1"/>
</dbReference>
<dbReference type="CDD" id="cd01949">
    <property type="entry name" value="GGDEF"/>
    <property type="match status" value="1"/>
</dbReference>
<evidence type="ECO:0000313" key="7">
    <source>
        <dbReference type="EMBL" id="CCM66009.1"/>
    </source>
</evidence>
<dbReference type="SUPFAM" id="SSF55073">
    <property type="entry name" value="Nucleotide cyclase"/>
    <property type="match status" value="1"/>
</dbReference>